<accession>A0A4Q2VDN9</accession>
<dbReference type="InterPro" id="IPR002328">
    <property type="entry name" value="ADH_Zn_CS"/>
</dbReference>
<evidence type="ECO:0000256" key="2">
    <source>
        <dbReference type="ARBA" id="ARBA00008072"/>
    </source>
</evidence>
<dbReference type="GO" id="GO:0005737">
    <property type="term" value="C:cytoplasm"/>
    <property type="evidence" value="ECO:0007669"/>
    <property type="project" value="TreeGrafter"/>
</dbReference>
<evidence type="ECO:0000256" key="1">
    <source>
        <dbReference type="ARBA" id="ARBA00001947"/>
    </source>
</evidence>
<evidence type="ECO:0000259" key="8">
    <source>
        <dbReference type="Pfam" id="PF08240"/>
    </source>
</evidence>
<evidence type="ECO:0000256" key="3">
    <source>
        <dbReference type="ARBA" id="ARBA00022723"/>
    </source>
</evidence>
<evidence type="ECO:0000256" key="6">
    <source>
        <dbReference type="RuleBase" id="RU361277"/>
    </source>
</evidence>
<keyword evidence="3 6" id="KW-0479">Metal-binding</keyword>
<keyword evidence="4 6" id="KW-0862">Zinc</keyword>
<evidence type="ECO:0000256" key="4">
    <source>
        <dbReference type="ARBA" id="ARBA00022833"/>
    </source>
</evidence>
<comment type="caution">
    <text evidence="9">The sequence shown here is derived from an EMBL/GenBank/DDBJ whole genome shotgun (WGS) entry which is preliminary data.</text>
</comment>
<dbReference type="SUPFAM" id="SSF51735">
    <property type="entry name" value="NAD(P)-binding Rossmann-fold domains"/>
    <property type="match status" value="1"/>
</dbReference>
<dbReference type="Pfam" id="PF08240">
    <property type="entry name" value="ADH_N"/>
    <property type="match status" value="1"/>
</dbReference>
<dbReference type="PANTHER" id="PTHR42940">
    <property type="entry name" value="ALCOHOL DEHYDROGENASE 1-RELATED"/>
    <property type="match status" value="1"/>
</dbReference>
<comment type="cofactor">
    <cofactor evidence="1 6">
        <name>Zn(2+)</name>
        <dbReference type="ChEBI" id="CHEBI:29105"/>
    </cofactor>
</comment>
<dbReference type="SUPFAM" id="SSF50129">
    <property type="entry name" value="GroES-like"/>
    <property type="match status" value="1"/>
</dbReference>
<proteinExistence type="inferred from homology"/>
<sequence>MYATQKAAIVERFGEPYTFKQIPRPSKPRGQDLLIKVLAASYCHSDTLFAQGELAQELPREGGHEFVGEVVSIGPDVSSHKAVTVGQRVGVPGRAYHPCGTCWECTHPGKDEMGYSPYCPYARNLGFSQDGGFQDYCLVDSRQVALIPESLSSTQAAPLMCAGLTIWGALSHESVQKAKIVAIIGAGGGLGHNGLQFAARLGKDVLAIEASDPAVEVMKRVKSNLGEDRKRVHVADARKNDASIIRALAKSTDGCPSSEVGVEAVILLPESQKAFDLGLKLLRNHGTMVIVSFPIEKFVVSAREFVHRDITIRGTLVARNYQLREMLEFVVKHNVYVEVTSYCFNQLNDLANPALHGAGGKRVIDMTLKCDG</sequence>
<dbReference type="PANTHER" id="PTHR42940:SF8">
    <property type="entry name" value="VACUOLAR PROTEIN SORTING-ASSOCIATED PROTEIN 11"/>
    <property type="match status" value="1"/>
</dbReference>
<keyword evidence="5" id="KW-0560">Oxidoreductase</keyword>
<dbReference type="InterPro" id="IPR013154">
    <property type="entry name" value="ADH-like_N"/>
</dbReference>
<dbReference type="AlphaFoldDB" id="A0A4Q2VDN9"/>
<dbReference type="PROSITE" id="PS00059">
    <property type="entry name" value="ADH_ZINC"/>
    <property type="match status" value="1"/>
</dbReference>
<gene>
    <name evidence="9" type="ORF">BFJ63_vAg13742</name>
</gene>
<dbReference type="GO" id="GO:0008270">
    <property type="term" value="F:zinc ion binding"/>
    <property type="evidence" value="ECO:0007669"/>
    <property type="project" value="InterPro"/>
</dbReference>
<evidence type="ECO:0000259" key="7">
    <source>
        <dbReference type="Pfam" id="PF00107"/>
    </source>
</evidence>
<dbReference type="EMBL" id="MQTW01000153">
    <property type="protein sequence ID" value="RYC83339.1"/>
    <property type="molecule type" value="Genomic_DNA"/>
</dbReference>
<evidence type="ECO:0000313" key="10">
    <source>
        <dbReference type="Proteomes" id="UP000290540"/>
    </source>
</evidence>
<dbReference type="Gene3D" id="3.90.180.10">
    <property type="entry name" value="Medium-chain alcohol dehydrogenases, catalytic domain"/>
    <property type="match status" value="1"/>
</dbReference>
<evidence type="ECO:0000313" key="9">
    <source>
        <dbReference type="EMBL" id="RYC83339.1"/>
    </source>
</evidence>
<name>A0A4Q2VDN9_FUSOX</name>
<evidence type="ECO:0000256" key="5">
    <source>
        <dbReference type="ARBA" id="ARBA00023002"/>
    </source>
</evidence>
<dbReference type="Proteomes" id="UP000290540">
    <property type="component" value="Unassembled WGS sequence"/>
</dbReference>
<organism evidence="9 10">
    <name type="scientific">Fusarium oxysporum f. sp. narcissi</name>
    <dbReference type="NCBI Taxonomy" id="451672"/>
    <lineage>
        <taxon>Eukaryota</taxon>
        <taxon>Fungi</taxon>
        <taxon>Dikarya</taxon>
        <taxon>Ascomycota</taxon>
        <taxon>Pezizomycotina</taxon>
        <taxon>Sordariomycetes</taxon>
        <taxon>Hypocreomycetidae</taxon>
        <taxon>Hypocreales</taxon>
        <taxon>Nectriaceae</taxon>
        <taxon>Fusarium</taxon>
        <taxon>Fusarium oxysporum species complex</taxon>
    </lineage>
</organism>
<evidence type="ECO:0008006" key="11">
    <source>
        <dbReference type="Google" id="ProtNLM"/>
    </source>
</evidence>
<dbReference type="Pfam" id="PF00107">
    <property type="entry name" value="ADH_zinc_N"/>
    <property type="match status" value="1"/>
</dbReference>
<dbReference type="InterPro" id="IPR036291">
    <property type="entry name" value="NAD(P)-bd_dom_sf"/>
</dbReference>
<feature type="domain" description="Alcohol dehydrogenase-like C-terminal" evidence="7">
    <location>
        <begin position="189"/>
        <end position="331"/>
    </location>
</feature>
<protein>
    <recommendedName>
        <fullName evidence="11">Enoyl reductase (ER) domain-containing protein</fullName>
    </recommendedName>
</protein>
<dbReference type="GO" id="GO:0004022">
    <property type="term" value="F:alcohol dehydrogenase (NAD+) activity"/>
    <property type="evidence" value="ECO:0007669"/>
    <property type="project" value="TreeGrafter"/>
</dbReference>
<reference evidence="9 10" key="1">
    <citation type="submission" date="2016-12" db="EMBL/GenBank/DDBJ databases">
        <title>Draft genome sequence of Fusarium oxysporum causing rot on Narcissus.</title>
        <authorList>
            <person name="Armitage A.D."/>
            <person name="Taylor A."/>
            <person name="Clarkson J.P."/>
            <person name="Harrison R.J."/>
            <person name="Jackson A.C."/>
        </authorList>
    </citation>
    <scope>NUCLEOTIDE SEQUENCE [LARGE SCALE GENOMIC DNA]</scope>
    <source>
        <strain evidence="9 10">N139</strain>
    </source>
</reference>
<dbReference type="InterPro" id="IPR011032">
    <property type="entry name" value="GroES-like_sf"/>
</dbReference>
<feature type="domain" description="Alcohol dehydrogenase-like N-terminal" evidence="8">
    <location>
        <begin position="31"/>
        <end position="149"/>
    </location>
</feature>
<dbReference type="Gene3D" id="3.40.50.720">
    <property type="entry name" value="NAD(P)-binding Rossmann-like Domain"/>
    <property type="match status" value="1"/>
</dbReference>
<dbReference type="InterPro" id="IPR013149">
    <property type="entry name" value="ADH-like_C"/>
</dbReference>
<comment type="similarity">
    <text evidence="2 6">Belongs to the zinc-containing alcohol dehydrogenase family.</text>
</comment>